<dbReference type="GO" id="GO:0008168">
    <property type="term" value="F:methyltransferase activity"/>
    <property type="evidence" value="ECO:0007669"/>
    <property type="project" value="UniProtKB-KW"/>
</dbReference>
<evidence type="ECO:0000313" key="4">
    <source>
        <dbReference type="Proteomes" id="UP000189004"/>
    </source>
</evidence>
<dbReference type="OrthoDB" id="3172472at2"/>
<dbReference type="Gene3D" id="2.20.25.570">
    <property type="match status" value="1"/>
</dbReference>
<comment type="caution">
    <text evidence="3">The sequence shown here is derived from an EMBL/GenBank/DDBJ whole genome shotgun (WGS) entry which is preliminary data.</text>
</comment>
<dbReference type="STRING" id="501010.NOSIN_23315"/>
<name>A0A1V3C6L7_9ACTN</name>
<proteinExistence type="predicted"/>
<dbReference type="SUPFAM" id="SSF53335">
    <property type="entry name" value="S-adenosyl-L-methionine-dependent methyltransferases"/>
    <property type="match status" value="1"/>
</dbReference>
<evidence type="ECO:0000313" key="3">
    <source>
        <dbReference type="EMBL" id="OOC56395.1"/>
    </source>
</evidence>
<dbReference type="Gene3D" id="3.40.50.150">
    <property type="entry name" value="Vaccinia Virus protein VP39"/>
    <property type="match status" value="1"/>
</dbReference>
<sequence length="242" mass="26634">MEGFHPTTGFGPDTARRYDDRLRGDEEATASFLAEYARDGRALELAIGTGRIALRLAEHGVRVDGIELSPHMVSRLREKAGGDGLDVVLGDMASETTGRTYPLVYLVFNTLYNILTQEGQVECFENAARHLGEDGVFVVEAAPPWAWIRGEQFVNVERVTSGSVTLDVNRYDHVTQMLDESHVSLSTDGIDLAPISCRLVWPSEMDLMARSAGLRLVERSGGWSGERFDASSPFHVSVYGRA</sequence>
<dbReference type="Pfam" id="PF13649">
    <property type="entry name" value="Methyltransf_25"/>
    <property type="match status" value="1"/>
</dbReference>
<dbReference type="Proteomes" id="UP000189004">
    <property type="component" value="Unassembled WGS sequence"/>
</dbReference>
<evidence type="ECO:0000256" key="1">
    <source>
        <dbReference type="SAM" id="MobiDB-lite"/>
    </source>
</evidence>
<keyword evidence="3" id="KW-0808">Transferase</keyword>
<gene>
    <name evidence="3" type="ORF">NOSIN_23315</name>
</gene>
<protein>
    <submittedName>
        <fullName evidence="3">Methyltransferase</fullName>
    </submittedName>
</protein>
<accession>A0A1V3C6L7</accession>
<keyword evidence="4" id="KW-1185">Reference proteome</keyword>
<feature type="domain" description="Methyltransferase" evidence="2">
    <location>
        <begin position="43"/>
        <end position="135"/>
    </location>
</feature>
<dbReference type="InterPro" id="IPR041698">
    <property type="entry name" value="Methyltransf_25"/>
</dbReference>
<dbReference type="GO" id="GO:0032259">
    <property type="term" value="P:methylation"/>
    <property type="evidence" value="ECO:0007669"/>
    <property type="project" value="UniProtKB-KW"/>
</dbReference>
<dbReference type="AlphaFoldDB" id="A0A1V3C6L7"/>
<dbReference type="InterPro" id="IPR029063">
    <property type="entry name" value="SAM-dependent_MTases_sf"/>
</dbReference>
<feature type="region of interest" description="Disordered" evidence="1">
    <location>
        <begin position="1"/>
        <end position="21"/>
    </location>
</feature>
<keyword evidence="3" id="KW-0489">Methyltransferase</keyword>
<organism evidence="3 4">
    <name type="scientific">Nocardiopsis sinuspersici</name>
    <dbReference type="NCBI Taxonomy" id="501010"/>
    <lineage>
        <taxon>Bacteria</taxon>
        <taxon>Bacillati</taxon>
        <taxon>Actinomycetota</taxon>
        <taxon>Actinomycetes</taxon>
        <taxon>Streptosporangiales</taxon>
        <taxon>Nocardiopsidaceae</taxon>
        <taxon>Nocardiopsis</taxon>
    </lineage>
</organism>
<evidence type="ECO:0000259" key="2">
    <source>
        <dbReference type="Pfam" id="PF13649"/>
    </source>
</evidence>
<dbReference type="RefSeq" id="WP_077692840.1">
    <property type="nucleotide sequence ID" value="NZ_MCOK01000001.1"/>
</dbReference>
<dbReference type="CDD" id="cd02440">
    <property type="entry name" value="AdoMet_MTases"/>
    <property type="match status" value="1"/>
</dbReference>
<reference evidence="4" key="1">
    <citation type="submission" date="2016-08" db="EMBL/GenBank/DDBJ databases">
        <authorList>
            <person name="Tokovenko B."/>
            <person name="Kalinowski J."/>
        </authorList>
    </citation>
    <scope>NUCLEOTIDE SEQUENCE [LARGE SCALE GENOMIC DNA]</scope>
    <source>
        <strain evidence="4">UTMC102</strain>
    </source>
</reference>
<dbReference type="EMBL" id="MCOK01000001">
    <property type="protein sequence ID" value="OOC56395.1"/>
    <property type="molecule type" value="Genomic_DNA"/>
</dbReference>